<dbReference type="SUPFAM" id="SSF88713">
    <property type="entry name" value="Glycoside hydrolase/deacetylase"/>
    <property type="match status" value="1"/>
</dbReference>
<evidence type="ECO:0000313" key="10">
    <source>
        <dbReference type="EMBL" id="GHJ89175.1"/>
    </source>
</evidence>
<evidence type="ECO:0000256" key="2">
    <source>
        <dbReference type="ARBA" id="ARBA00009792"/>
    </source>
</evidence>
<keyword evidence="4" id="KW-0479">Metal-binding</keyword>
<name>A0A8H3TYH2_9TREE</name>
<dbReference type="GO" id="GO:0000329">
    <property type="term" value="C:fungal-type vacuole membrane"/>
    <property type="evidence" value="ECO:0007669"/>
    <property type="project" value="TreeGrafter"/>
</dbReference>
<organism evidence="10 11">
    <name type="scientific">Naganishia liquefaciens</name>
    <dbReference type="NCBI Taxonomy" id="104408"/>
    <lineage>
        <taxon>Eukaryota</taxon>
        <taxon>Fungi</taxon>
        <taxon>Dikarya</taxon>
        <taxon>Basidiomycota</taxon>
        <taxon>Agaricomycotina</taxon>
        <taxon>Tremellomycetes</taxon>
        <taxon>Filobasidiales</taxon>
        <taxon>Filobasidiaceae</taxon>
        <taxon>Naganishia</taxon>
    </lineage>
</organism>
<dbReference type="Gene3D" id="3.20.110.10">
    <property type="entry name" value="Glycoside hydrolase 38, N terminal domain"/>
    <property type="match status" value="1"/>
</dbReference>
<comment type="function">
    <text evidence="7">Degrades free oligosaccharides in the vacuole.</text>
</comment>
<dbReference type="OrthoDB" id="10261055at2759"/>
<dbReference type="EMBL" id="BLZA01000040">
    <property type="protein sequence ID" value="GHJ89175.1"/>
    <property type="molecule type" value="Genomic_DNA"/>
</dbReference>
<dbReference type="GO" id="GO:0046872">
    <property type="term" value="F:metal ion binding"/>
    <property type="evidence" value="ECO:0007669"/>
    <property type="project" value="UniProtKB-KW"/>
</dbReference>
<evidence type="ECO:0000256" key="5">
    <source>
        <dbReference type="ARBA" id="ARBA00022801"/>
    </source>
</evidence>
<evidence type="ECO:0000259" key="9">
    <source>
        <dbReference type="SMART" id="SM00872"/>
    </source>
</evidence>
<dbReference type="Pfam" id="PF07748">
    <property type="entry name" value="Glyco_hydro_38C"/>
    <property type="match status" value="1"/>
</dbReference>
<feature type="domain" description="Glycoside hydrolase family 38 central" evidence="9">
    <location>
        <begin position="587"/>
        <end position="666"/>
    </location>
</feature>
<dbReference type="EC" id="3.2.1.24" evidence="3"/>
<dbReference type="GO" id="GO:0006013">
    <property type="term" value="P:mannose metabolic process"/>
    <property type="evidence" value="ECO:0007669"/>
    <property type="project" value="InterPro"/>
</dbReference>
<evidence type="ECO:0000256" key="7">
    <source>
        <dbReference type="ARBA" id="ARBA00054985"/>
    </source>
</evidence>
<evidence type="ECO:0000256" key="1">
    <source>
        <dbReference type="ARBA" id="ARBA00000365"/>
    </source>
</evidence>
<dbReference type="Pfam" id="PF01074">
    <property type="entry name" value="Glyco_hydro_38N"/>
    <property type="match status" value="1"/>
</dbReference>
<dbReference type="GO" id="GO:0030246">
    <property type="term" value="F:carbohydrate binding"/>
    <property type="evidence" value="ECO:0007669"/>
    <property type="project" value="InterPro"/>
</dbReference>
<dbReference type="InterPro" id="IPR054723">
    <property type="entry name" value="Ams1-like_N"/>
</dbReference>
<dbReference type="PANTHER" id="PTHR46017:SF1">
    <property type="entry name" value="ALPHA-MANNOSIDASE 2C1"/>
    <property type="match status" value="1"/>
</dbReference>
<evidence type="ECO:0000313" key="11">
    <source>
        <dbReference type="Proteomes" id="UP000620104"/>
    </source>
</evidence>
<dbReference type="InterPro" id="IPR028995">
    <property type="entry name" value="Glyco_hydro_57/38_cen_sf"/>
</dbReference>
<dbReference type="AlphaFoldDB" id="A0A8H3TYH2"/>
<comment type="catalytic activity">
    <reaction evidence="1">
        <text>Hydrolysis of terminal, non-reducing alpha-D-mannose residues in alpha-D-mannosides.</text>
        <dbReference type="EC" id="3.2.1.24"/>
    </reaction>
</comment>
<protein>
    <recommendedName>
        <fullName evidence="8">Alpha-mannosidase</fullName>
        <ecNumber evidence="3">3.2.1.24</ecNumber>
    </recommendedName>
</protein>
<comment type="similarity">
    <text evidence="2">Belongs to the glycosyl hydrolase 38 family.</text>
</comment>
<dbReference type="PANTHER" id="PTHR46017">
    <property type="entry name" value="ALPHA-MANNOSIDASE 2C1"/>
    <property type="match status" value="1"/>
</dbReference>
<dbReference type="InterPro" id="IPR011682">
    <property type="entry name" value="Glyco_hydro_38_C"/>
</dbReference>
<keyword evidence="6" id="KW-0326">Glycosidase</keyword>
<dbReference type="FunFam" id="3.20.110.10:FF:000002">
    <property type="entry name" value="alpha-mannosidase 2C1 isoform X1"/>
    <property type="match status" value="1"/>
</dbReference>
<dbReference type="InterPro" id="IPR027291">
    <property type="entry name" value="Glyco_hydro_38_N_sf"/>
</dbReference>
<dbReference type="Gene3D" id="2.70.98.30">
    <property type="entry name" value="Golgi alpha-mannosidase II, domain 4"/>
    <property type="match status" value="1"/>
</dbReference>
<dbReference type="SMART" id="SM00872">
    <property type="entry name" value="Alpha-mann_mid"/>
    <property type="match status" value="1"/>
</dbReference>
<evidence type="ECO:0000256" key="8">
    <source>
        <dbReference type="ARBA" id="ARBA00071615"/>
    </source>
</evidence>
<dbReference type="GO" id="GO:0004559">
    <property type="term" value="F:alpha-mannosidase activity"/>
    <property type="evidence" value="ECO:0007669"/>
    <property type="project" value="UniProtKB-EC"/>
</dbReference>
<evidence type="ECO:0000256" key="4">
    <source>
        <dbReference type="ARBA" id="ARBA00022723"/>
    </source>
</evidence>
<dbReference type="Gene3D" id="1.20.1270.50">
    <property type="entry name" value="Glycoside hydrolase family 38, central domain"/>
    <property type="match status" value="1"/>
</dbReference>
<dbReference type="Proteomes" id="UP000620104">
    <property type="component" value="Unassembled WGS sequence"/>
</dbReference>
<dbReference type="FunFam" id="1.20.1270.50:FF:000004">
    <property type="entry name" value="alpha-mannosidase 2C1 isoform X1"/>
    <property type="match status" value="1"/>
</dbReference>
<dbReference type="GO" id="GO:0009313">
    <property type="term" value="P:oligosaccharide catabolic process"/>
    <property type="evidence" value="ECO:0007669"/>
    <property type="project" value="TreeGrafter"/>
</dbReference>
<gene>
    <name evidence="10" type="ORF">NliqN6_5577</name>
</gene>
<dbReference type="InterPro" id="IPR011330">
    <property type="entry name" value="Glyco_hydro/deAcase_b/a-brl"/>
</dbReference>
<reference evidence="10" key="1">
    <citation type="submission" date="2020-07" db="EMBL/GenBank/DDBJ databases">
        <title>Draft Genome Sequence of a Deep-Sea Yeast, Naganishia (Cryptococcus) liquefaciens strain N6.</title>
        <authorList>
            <person name="Han Y.W."/>
            <person name="Kajitani R."/>
            <person name="Morimoto H."/>
            <person name="Parhat M."/>
            <person name="Tsubouchi H."/>
            <person name="Bakenova O."/>
            <person name="Ogata M."/>
            <person name="Argunhan B."/>
            <person name="Aoki R."/>
            <person name="Kajiwara S."/>
            <person name="Itoh T."/>
            <person name="Iwasaki H."/>
        </authorList>
    </citation>
    <scope>NUCLEOTIDE SEQUENCE</scope>
    <source>
        <strain evidence="10">N6</strain>
    </source>
</reference>
<dbReference type="InterPro" id="IPR037094">
    <property type="entry name" value="Glyco_hydro_38_cen_sf"/>
</dbReference>
<dbReference type="SUPFAM" id="SSF88688">
    <property type="entry name" value="Families 57/38 glycoside transferase middle domain"/>
    <property type="match status" value="1"/>
</dbReference>
<dbReference type="Pfam" id="PF09261">
    <property type="entry name" value="Alpha-mann_mid"/>
    <property type="match status" value="1"/>
</dbReference>
<dbReference type="SUPFAM" id="SSF74650">
    <property type="entry name" value="Galactose mutarotase-like"/>
    <property type="match status" value="1"/>
</dbReference>
<accession>A0A8H3TYH2</accession>
<dbReference type="Pfam" id="PF22907">
    <property type="entry name" value="Ams1-like_1st"/>
    <property type="match status" value="1"/>
</dbReference>
<evidence type="ECO:0000256" key="3">
    <source>
        <dbReference type="ARBA" id="ARBA00012752"/>
    </source>
</evidence>
<dbReference type="InterPro" id="IPR015341">
    <property type="entry name" value="Glyco_hydro_38_cen"/>
</dbReference>
<sequence>MAKHNTATTYRRVTESVNHPLLKGIADKRLHLFTGGHFASQNLSSILERARIDDGEHVKMRVWSAPGESKPGFQEATQAFESDQTGTEGAKEYKKGDRLGPSWTNHWVHVELKIPESFQTAKEPVIFEFDPECEALIFTPEGKALHAITGGPNSDKDGVPGNQEDRRVQHVIPQSAVDAGNYEVVIEVSCNGMFGLGMNGYRHQRPDPNRYFSLASADLVLVNSEAVELELDFEMVRQVAQSADREHSSLSHRALRAANDMMNAFRASNHYKTEEQLSAAIDKCRKIAATVLGDMSEERRRTLCTASRASGEDAKMWAIGHCHIDTAWLWTYSISMQKVARSWSTQLDLMRRFPNHQFAASSAQQYAWLEELYPDVFEAVHEMVKADRFIPVGGAWIEHDCILPSGESLCRQYLYGQRYFEEKFGVRSKEAWLPDTFGYASQLPQILRLAGMEYFFTQKLSWNNINSFPHSTFNWVALDGTQVLAHMTPVNSYNSQCNYEELVNGVGNNKNLGVTDECLLLFGNGDGGGGPTPRMLSKLERLSALATANPQVPNVKIAKPSEFFDSIAAKTRHGQDLATWRGELYFELHRGTYTSQANIKRGNRFLEKALRDLEYYGTLASLHDSSYTYPKSELDAAWKDTMLGQFHDVLPGTSIRKAIDDTLEMYEKQLAILAVLVQHALDVILPPAVTTNGHADSAKRSPYIAAIDPVRLRRCEVISMDQSLANVAHLTHVQSHGSGAFALLCSDASGIVHVADRPTGSRAPKAFQQGKDYIVENAHFRLTISGGRITSLIDLVDSRELILAGSSAETGGLVMYDDFPLAYDAWDAEIYHLNCNHVITFDEVKVKDNGPLRASLIATAKFGDSTAAMTFSLDAVMPDVEPSARSWIRVETSIDWHETHSFLKFVLPVDIHSNAATYDTQYGLIDRPTHRNTTVDQAKFEVVAHRFADLSEAGYGIALVADHKYGYAVEGNVMRLSLLRSATAPDPMQDIGHHDFSFAIMPHTGRLIESTIPQDALRFTNPPILRAVETPDSSLLAKSRITITGPRSQGIVLDAIKRGEDDFFEGDATHRTVIMRLFEGLGGRARGQLTFAGIQAKEVSFVNILEEDMPGSERDVQWGTENGALVVDLDMRGFEIKTLKVVVS</sequence>
<dbReference type="InterPro" id="IPR000602">
    <property type="entry name" value="Glyco_hydro_38_N"/>
</dbReference>
<keyword evidence="11" id="KW-1185">Reference proteome</keyword>
<dbReference type="FunFam" id="2.70.98.30:FF:000001">
    <property type="entry name" value="alpha-mannosidase 2C1 isoform X2"/>
    <property type="match status" value="1"/>
</dbReference>
<keyword evidence="5" id="KW-0378">Hydrolase</keyword>
<comment type="caution">
    <text evidence="10">The sequence shown here is derived from an EMBL/GenBank/DDBJ whole genome shotgun (WGS) entry which is preliminary data.</text>
</comment>
<proteinExistence type="inferred from homology"/>
<dbReference type="InterPro" id="IPR011013">
    <property type="entry name" value="Gal_mutarotase_sf_dom"/>
</dbReference>
<evidence type="ECO:0000256" key="6">
    <source>
        <dbReference type="ARBA" id="ARBA00023295"/>
    </source>
</evidence>